<evidence type="ECO:0000313" key="5">
    <source>
        <dbReference type="EMBL" id="MFM1727193.1"/>
    </source>
</evidence>
<feature type="domain" description="Helix-turn-helix type 11" evidence="4">
    <location>
        <begin position="8"/>
        <end position="43"/>
    </location>
</feature>
<keyword evidence="2" id="KW-0238">DNA-binding</keyword>
<keyword evidence="1" id="KW-0805">Transcription regulation</keyword>
<proteinExistence type="predicted"/>
<protein>
    <submittedName>
        <fullName evidence="5">HTH domain-containing protein</fullName>
    </submittedName>
</protein>
<dbReference type="Gene3D" id="1.10.10.10">
    <property type="entry name" value="Winged helix-like DNA-binding domain superfamily/Winged helix DNA-binding domain"/>
    <property type="match status" value="1"/>
</dbReference>
<dbReference type="RefSeq" id="WP_348608440.1">
    <property type="nucleotide sequence ID" value="NZ_CP157276.1"/>
</dbReference>
<name>A0ABW9FRH2_9NOCA</name>
<dbReference type="SUPFAM" id="SSF46785">
    <property type="entry name" value="Winged helix' DNA-binding domain"/>
    <property type="match status" value="1"/>
</dbReference>
<dbReference type="InterPro" id="IPR036390">
    <property type="entry name" value="WH_DNA-bd_sf"/>
</dbReference>
<evidence type="ECO:0000313" key="6">
    <source>
        <dbReference type="Proteomes" id="UP001629744"/>
    </source>
</evidence>
<organism evidence="5 6">
    <name type="scientific">Prescottella soli</name>
    <dbReference type="NCBI Taxonomy" id="1543852"/>
    <lineage>
        <taxon>Bacteria</taxon>
        <taxon>Bacillati</taxon>
        <taxon>Actinomycetota</taxon>
        <taxon>Actinomycetes</taxon>
        <taxon>Mycobacteriales</taxon>
        <taxon>Nocardiaceae</taxon>
        <taxon>Prescottella</taxon>
    </lineage>
</organism>
<dbReference type="Pfam" id="PF08279">
    <property type="entry name" value="HTH_11"/>
    <property type="match status" value="1"/>
</dbReference>
<evidence type="ECO:0000256" key="2">
    <source>
        <dbReference type="ARBA" id="ARBA00023125"/>
    </source>
</evidence>
<sequence>MENDPTARALTLLAILQPGTEWTATALADRLGTSARTVRRDID</sequence>
<evidence type="ECO:0000256" key="1">
    <source>
        <dbReference type="ARBA" id="ARBA00023015"/>
    </source>
</evidence>
<dbReference type="Proteomes" id="UP001629744">
    <property type="component" value="Unassembled WGS sequence"/>
</dbReference>
<accession>A0ABW9FRH2</accession>
<dbReference type="InterPro" id="IPR018356">
    <property type="entry name" value="Tscrpt_reg_HTH_DeoR_CS"/>
</dbReference>
<reference evidence="5 6" key="1">
    <citation type="submission" date="2023-11" db="EMBL/GenBank/DDBJ databases">
        <authorList>
            <person name="Val-Calvo J."/>
            <person name="Scortti M."/>
            <person name="Vazquez-Boland J."/>
        </authorList>
    </citation>
    <scope>NUCLEOTIDE SEQUENCE [LARGE SCALE GENOMIC DNA]</scope>
    <source>
        <strain evidence="5 6">DSM 46662</strain>
    </source>
</reference>
<dbReference type="PROSITE" id="PS00894">
    <property type="entry name" value="HTH_DEOR_1"/>
    <property type="match status" value="1"/>
</dbReference>
<keyword evidence="3" id="KW-0804">Transcription</keyword>
<evidence type="ECO:0000259" key="4">
    <source>
        <dbReference type="Pfam" id="PF08279"/>
    </source>
</evidence>
<dbReference type="InterPro" id="IPR036388">
    <property type="entry name" value="WH-like_DNA-bd_sf"/>
</dbReference>
<comment type="caution">
    <text evidence="5">The sequence shown here is derived from an EMBL/GenBank/DDBJ whole genome shotgun (WGS) entry which is preliminary data.</text>
</comment>
<dbReference type="EMBL" id="JBDLNU010000001">
    <property type="protein sequence ID" value="MFM1727193.1"/>
    <property type="molecule type" value="Genomic_DNA"/>
</dbReference>
<evidence type="ECO:0000256" key="3">
    <source>
        <dbReference type="ARBA" id="ARBA00023163"/>
    </source>
</evidence>
<keyword evidence="6" id="KW-1185">Reference proteome</keyword>
<gene>
    <name evidence="5" type="ORF">ABEU19_000644</name>
</gene>
<dbReference type="InterPro" id="IPR013196">
    <property type="entry name" value="HTH_11"/>
</dbReference>